<evidence type="ECO:0000313" key="2">
    <source>
        <dbReference type="Proteomes" id="UP000294929"/>
    </source>
</evidence>
<dbReference type="EMBL" id="SDLO01000001">
    <property type="protein sequence ID" value="TDK93729.1"/>
    <property type="molecule type" value="Genomic_DNA"/>
</dbReference>
<comment type="caution">
    <text evidence="1">The sequence shown here is derived from an EMBL/GenBank/DDBJ whole genome shotgun (WGS) entry which is preliminary data.</text>
</comment>
<accession>A0A4R5WQB9</accession>
<organism evidence="1 2">
    <name type="scientific">Mycolicibacterium mucogenicum</name>
    <name type="common">Mycobacterium mucogenicum</name>
    <dbReference type="NCBI Taxonomy" id="56689"/>
    <lineage>
        <taxon>Bacteria</taxon>
        <taxon>Bacillati</taxon>
        <taxon>Actinomycetota</taxon>
        <taxon>Actinomycetes</taxon>
        <taxon>Mycobacteriales</taxon>
        <taxon>Mycobacteriaceae</taxon>
        <taxon>Mycolicibacterium</taxon>
    </lineage>
</organism>
<dbReference type="AlphaFoldDB" id="A0A4R5WQB9"/>
<name>A0A4R5WQB9_MYCMU</name>
<reference evidence="1 2" key="1">
    <citation type="submission" date="2019-01" db="EMBL/GenBank/DDBJ databases">
        <title>High-quality-draft genome sequences of five non-tuberculosis mycobacteriaceae isolated from a nosocomial environment.</title>
        <authorList>
            <person name="Tiago I."/>
            <person name="Alarico S."/>
            <person name="Pereira S.G."/>
            <person name="Coelho C."/>
            <person name="Maranha A."/>
            <person name="Empadinhas N."/>
        </authorList>
    </citation>
    <scope>NUCLEOTIDE SEQUENCE [LARGE SCALE GENOMIC DNA]</scope>
    <source>
        <strain evidence="1 2">24AIII</strain>
    </source>
</reference>
<protein>
    <submittedName>
        <fullName evidence="1">Uncharacterized protein</fullName>
    </submittedName>
</protein>
<proteinExistence type="predicted"/>
<gene>
    <name evidence="1" type="ORF">EUA03_01075</name>
</gene>
<evidence type="ECO:0000313" key="1">
    <source>
        <dbReference type="EMBL" id="TDK93729.1"/>
    </source>
</evidence>
<sequence>MPLTLRGAATGFYAERMLSRFLIGGVAAVWAISLVPGVAAAAPPPEPVPPPPGPAAPNLNGFKPVTPSTYASKDGTFYMFQAPGGLTCIMRRNEGEYGCSGPMPGAPEGSNVVVGQQVGAPAFNTLNGPKYVGEMPGAVQTLPAGSRLTYRNITCGTDGTMTACVNSFDQSGFVVSPSGSFIVNESNPLLDRPKDRNPYFN</sequence>
<dbReference type="Proteomes" id="UP000294929">
    <property type="component" value="Unassembled WGS sequence"/>
</dbReference>